<dbReference type="EMBL" id="WBVM01000007">
    <property type="protein sequence ID" value="KAB2806973.1"/>
    <property type="molecule type" value="Genomic_DNA"/>
</dbReference>
<dbReference type="AlphaFoldDB" id="A0A7J5DQM6"/>
<gene>
    <name evidence="1" type="ORF">F9L07_28485</name>
</gene>
<protein>
    <submittedName>
        <fullName evidence="1">Uncharacterized protein</fullName>
    </submittedName>
</protein>
<accession>A0A7J5DQM6</accession>
<evidence type="ECO:0000313" key="2">
    <source>
        <dbReference type="Proteomes" id="UP000449906"/>
    </source>
</evidence>
<dbReference type="Proteomes" id="UP000449906">
    <property type="component" value="Unassembled WGS sequence"/>
</dbReference>
<comment type="caution">
    <text evidence="1">The sequence shown here is derived from an EMBL/GenBank/DDBJ whole genome shotgun (WGS) entry which is preliminary data.</text>
</comment>
<reference evidence="1 2" key="1">
    <citation type="submission" date="2019-09" db="EMBL/GenBank/DDBJ databases">
        <title>Pimelobacter sp. isolated from Paulinella.</title>
        <authorList>
            <person name="Jeong S.E."/>
        </authorList>
    </citation>
    <scope>NUCLEOTIDE SEQUENCE [LARGE SCALE GENOMIC DNA]</scope>
    <source>
        <strain evidence="1 2">Pch-N</strain>
    </source>
</reference>
<name>A0A7J5DQM6_NOCSI</name>
<organism evidence="1 2">
    <name type="scientific">Nocardioides simplex</name>
    <name type="common">Arthrobacter simplex</name>
    <dbReference type="NCBI Taxonomy" id="2045"/>
    <lineage>
        <taxon>Bacteria</taxon>
        <taxon>Bacillati</taxon>
        <taxon>Actinomycetota</taxon>
        <taxon>Actinomycetes</taxon>
        <taxon>Propionibacteriales</taxon>
        <taxon>Nocardioidaceae</taxon>
        <taxon>Pimelobacter</taxon>
    </lineage>
</organism>
<evidence type="ECO:0000313" key="1">
    <source>
        <dbReference type="EMBL" id="KAB2806973.1"/>
    </source>
</evidence>
<sequence length="84" mass="9608">MAELTDTQREALESACLEGLVWTEHGYRYRPNVGADAVERLLPVVVREHVTAALDEIEKRINGDAITVGDTLRIIRDYRQEQDR</sequence>
<dbReference type="RefSeq" id="WP_151583303.1">
    <property type="nucleotide sequence ID" value="NZ_WBVM01000007.1"/>
</dbReference>
<proteinExistence type="predicted"/>